<sequence length="144" mass="16223">MKKIVSWLAVLMWMGLIFYFSHQPGEESSELSGSVVEIVLSIVPFIDADTEWVHIVIRKGAHFFVYFILGVLVINALRISGVKLKRSVWVSILVCLLYAISDEVHQLYIPGRSGEVSDVVLDTVGASFGMLIYLVFYRLITRGE</sequence>
<feature type="transmembrane region" description="Helical" evidence="1">
    <location>
        <begin position="120"/>
        <end position="140"/>
    </location>
</feature>
<dbReference type="Proteomes" id="UP001236723">
    <property type="component" value="Unassembled WGS sequence"/>
</dbReference>
<organism evidence="3 4">
    <name type="scientific">Alkalibacillus filiformis</name>
    <dbReference type="NCBI Taxonomy" id="200990"/>
    <lineage>
        <taxon>Bacteria</taxon>
        <taxon>Bacillati</taxon>
        <taxon>Bacillota</taxon>
        <taxon>Bacilli</taxon>
        <taxon>Bacillales</taxon>
        <taxon>Bacillaceae</taxon>
        <taxon>Alkalibacillus</taxon>
    </lineage>
</organism>
<evidence type="ECO:0000313" key="3">
    <source>
        <dbReference type="EMBL" id="MDQ0352748.1"/>
    </source>
</evidence>
<keyword evidence="4" id="KW-1185">Reference proteome</keyword>
<feature type="transmembrane region" description="Helical" evidence="1">
    <location>
        <begin position="60"/>
        <end position="77"/>
    </location>
</feature>
<protein>
    <submittedName>
        <fullName evidence="3">VanZ family protein</fullName>
    </submittedName>
</protein>
<gene>
    <name evidence="3" type="ORF">J2R98_002599</name>
</gene>
<dbReference type="Pfam" id="PF04892">
    <property type="entry name" value="VanZ"/>
    <property type="match status" value="1"/>
</dbReference>
<dbReference type="EMBL" id="JAUSUP010000013">
    <property type="protein sequence ID" value="MDQ0352748.1"/>
    <property type="molecule type" value="Genomic_DNA"/>
</dbReference>
<keyword evidence="1" id="KW-0472">Membrane</keyword>
<keyword evidence="1" id="KW-0812">Transmembrane</keyword>
<keyword evidence="1" id="KW-1133">Transmembrane helix</keyword>
<reference evidence="3 4" key="1">
    <citation type="submission" date="2023-07" db="EMBL/GenBank/DDBJ databases">
        <title>Genomic Encyclopedia of Type Strains, Phase IV (KMG-IV): sequencing the most valuable type-strain genomes for metagenomic binning, comparative biology and taxonomic classification.</title>
        <authorList>
            <person name="Goeker M."/>
        </authorList>
    </citation>
    <scope>NUCLEOTIDE SEQUENCE [LARGE SCALE GENOMIC DNA]</scope>
    <source>
        <strain evidence="3 4">DSM 15448</strain>
    </source>
</reference>
<evidence type="ECO:0000259" key="2">
    <source>
        <dbReference type="Pfam" id="PF04892"/>
    </source>
</evidence>
<dbReference type="PIRSF" id="PIRSF019083">
    <property type="entry name" value="UCP019083_VanZ"/>
    <property type="match status" value="1"/>
</dbReference>
<dbReference type="InterPro" id="IPR016747">
    <property type="entry name" value="Phosphotransbutyrylase"/>
</dbReference>
<dbReference type="PANTHER" id="PTHR28008:SF1">
    <property type="entry name" value="DOMAIN PROTEIN, PUTATIVE (AFU_ORTHOLOGUE AFUA_3G10980)-RELATED"/>
    <property type="match status" value="1"/>
</dbReference>
<proteinExistence type="predicted"/>
<feature type="domain" description="VanZ-like" evidence="2">
    <location>
        <begin position="7"/>
        <end position="136"/>
    </location>
</feature>
<name>A0ABU0DWA1_9BACI</name>
<accession>A0ABU0DWA1</accession>
<evidence type="ECO:0000256" key="1">
    <source>
        <dbReference type="SAM" id="Phobius"/>
    </source>
</evidence>
<dbReference type="InterPro" id="IPR006976">
    <property type="entry name" value="VanZ-like"/>
</dbReference>
<feature type="transmembrane region" description="Helical" evidence="1">
    <location>
        <begin position="5"/>
        <end position="22"/>
    </location>
</feature>
<evidence type="ECO:0000313" key="4">
    <source>
        <dbReference type="Proteomes" id="UP001236723"/>
    </source>
</evidence>
<dbReference type="PANTHER" id="PTHR28008">
    <property type="entry name" value="DOMAIN PROTEIN, PUTATIVE (AFU_ORTHOLOGUE AFUA_3G10980)-RELATED"/>
    <property type="match status" value="1"/>
</dbReference>
<dbReference type="NCBIfam" id="NF037970">
    <property type="entry name" value="vanZ_1"/>
    <property type="match status" value="1"/>
</dbReference>
<dbReference type="RefSeq" id="WP_307069578.1">
    <property type="nucleotide sequence ID" value="NZ_JAUSUP010000013.1"/>
</dbReference>
<feature type="transmembrane region" description="Helical" evidence="1">
    <location>
        <begin position="84"/>
        <end position="100"/>
    </location>
</feature>
<comment type="caution">
    <text evidence="3">The sequence shown here is derived from an EMBL/GenBank/DDBJ whole genome shotgun (WGS) entry which is preliminary data.</text>
</comment>